<feature type="region of interest" description="Disordered" evidence="5">
    <location>
        <begin position="371"/>
        <end position="393"/>
    </location>
</feature>
<dbReference type="OrthoDB" id="1724672at2759"/>
<keyword evidence="4" id="KW-0067">ATP-binding</keyword>
<dbReference type="InterPro" id="IPR004007">
    <property type="entry name" value="DhaL_dom"/>
</dbReference>
<dbReference type="PANTHER" id="PTHR28629">
    <property type="entry name" value="TRIOKINASE/FMN CYCLASE"/>
    <property type="match status" value="1"/>
</dbReference>
<dbReference type="GO" id="GO:0019563">
    <property type="term" value="P:glycerol catabolic process"/>
    <property type="evidence" value="ECO:0007669"/>
    <property type="project" value="TreeGrafter"/>
</dbReference>
<evidence type="ECO:0000313" key="8">
    <source>
        <dbReference type="EMBL" id="CDF35917.1"/>
    </source>
</evidence>
<protein>
    <submittedName>
        <fullName evidence="8">Dihydroxyacetone kinase</fullName>
    </submittedName>
</protein>
<dbReference type="OMA" id="ALNMNGF"/>
<dbReference type="AlphaFoldDB" id="R7QBP0"/>
<dbReference type="Pfam" id="PF02734">
    <property type="entry name" value="Dak2"/>
    <property type="match status" value="1"/>
</dbReference>
<organism evidence="8 9">
    <name type="scientific">Chondrus crispus</name>
    <name type="common">Carrageen Irish moss</name>
    <name type="synonym">Polymorpha crispa</name>
    <dbReference type="NCBI Taxonomy" id="2769"/>
    <lineage>
        <taxon>Eukaryota</taxon>
        <taxon>Rhodophyta</taxon>
        <taxon>Florideophyceae</taxon>
        <taxon>Rhodymeniophycidae</taxon>
        <taxon>Gigartinales</taxon>
        <taxon>Gigartinaceae</taxon>
        <taxon>Chondrus</taxon>
    </lineage>
</organism>
<reference evidence="9" key="1">
    <citation type="journal article" date="2013" name="Proc. Natl. Acad. Sci. U.S.A.">
        <title>Genome structure and metabolic features in the red seaweed Chondrus crispus shed light on evolution of the Archaeplastida.</title>
        <authorList>
            <person name="Collen J."/>
            <person name="Porcel B."/>
            <person name="Carre W."/>
            <person name="Ball S.G."/>
            <person name="Chaparro C."/>
            <person name="Tonon T."/>
            <person name="Barbeyron T."/>
            <person name="Michel G."/>
            <person name="Noel B."/>
            <person name="Valentin K."/>
            <person name="Elias M."/>
            <person name="Artiguenave F."/>
            <person name="Arun A."/>
            <person name="Aury J.M."/>
            <person name="Barbosa-Neto J.F."/>
            <person name="Bothwell J.H."/>
            <person name="Bouget F.Y."/>
            <person name="Brillet L."/>
            <person name="Cabello-Hurtado F."/>
            <person name="Capella-Gutierrez S."/>
            <person name="Charrier B."/>
            <person name="Cladiere L."/>
            <person name="Cock J.M."/>
            <person name="Coelho S.M."/>
            <person name="Colleoni C."/>
            <person name="Czjzek M."/>
            <person name="Da Silva C."/>
            <person name="Delage L."/>
            <person name="Denoeud F."/>
            <person name="Deschamps P."/>
            <person name="Dittami S.M."/>
            <person name="Gabaldon T."/>
            <person name="Gachon C.M."/>
            <person name="Groisillier A."/>
            <person name="Herve C."/>
            <person name="Jabbari K."/>
            <person name="Katinka M."/>
            <person name="Kloareg B."/>
            <person name="Kowalczyk N."/>
            <person name="Labadie K."/>
            <person name="Leblanc C."/>
            <person name="Lopez P.J."/>
            <person name="McLachlan D.H."/>
            <person name="Meslet-Cladiere L."/>
            <person name="Moustafa A."/>
            <person name="Nehr Z."/>
            <person name="Nyvall Collen P."/>
            <person name="Panaud O."/>
            <person name="Partensky F."/>
            <person name="Poulain J."/>
            <person name="Rensing S.A."/>
            <person name="Rousvoal S."/>
            <person name="Samson G."/>
            <person name="Symeonidi A."/>
            <person name="Weissenbach J."/>
            <person name="Zambounis A."/>
            <person name="Wincker P."/>
            <person name="Boyen C."/>
        </authorList>
    </citation>
    <scope>NUCLEOTIDE SEQUENCE [LARGE SCALE GENOMIC DNA]</scope>
    <source>
        <strain evidence="9">cv. Stackhouse</strain>
    </source>
</reference>
<dbReference type="GO" id="GO:0004371">
    <property type="term" value="F:glycerone kinase activity"/>
    <property type="evidence" value="ECO:0007669"/>
    <property type="project" value="InterPro"/>
</dbReference>
<proteinExistence type="predicted"/>
<dbReference type="GO" id="GO:0005524">
    <property type="term" value="F:ATP binding"/>
    <property type="evidence" value="ECO:0007669"/>
    <property type="project" value="UniProtKB-KW"/>
</dbReference>
<keyword evidence="2" id="KW-0547">Nucleotide-binding</keyword>
<dbReference type="RefSeq" id="XP_005715736.1">
    <property type="nucleotide sequence ID" value="XM_005715679.1"/>
</dbReference>
<dbReference type="PANTHER" id="PTHR28629:SF4">
    <property type="entry name" value="TRIOKINASE_FMN CYCLASE"/>
    <property type="match status" value="1"/>
</dbReference>
<dbReference type="STRING" id="2769.R7QBP0"/>
<dbReference type="SMART" id="SM01120">
    <property type="entry name" value="Dak2"/>
    <property type="match status" value="1"/>
</dbReference>
<dbReference type="FunFam" id="3.40.50.10440:FF:000001">
    <property type="entry name" value="Dihydroxyacetone kinase, DhaK subunit"/>
    <property type="match status" value="1"/>
</dbReference>
<evidence type="ECO:0000313" key="9">
    <source>
        <dbReference type="Proteomes" id="UP000012073"/>
    </source>
</evidence>
<dbReference type="KEGG" id="ccp:CHC_T00009570001"/>
<accession>R7QBP0</accession>
<dbReference type="InterPro" id="IPR050861">
    <property type="entry name" value="Dihydroxyacetone_Kinase"/>
</dbReference>
<keyword evidence="1" id="KW-0808">Transferase</keyword>
<evidence type="ECO:0000256" key="5">
    <source>
        <dbReference type="SAM" id="MobiDB-lite"/>
    </source>
</evidence>
<name>R7QBP0_CHOCR</name>
<evidence type="ECO:0000256" key="4">
    <source>
        <dbReference type="ARBA" id="ARBA00022840"/>
    </source>
</evidence>
<keyword evidence="9" id="KW-1185">Reference proteome</keyword>
<sequence>MAKRFINDPEDVVPDLMQGLALDSSRVTLVDPACGHSIAVRSSLAAKAYPPRVSVVSGGGSGHEPMAGGYVGDGMLAGAVAGAVFASPSIPAISTLLETVAPFSSGIVVIVMNYQGDRLNFGGAVDALKASNPNCPVNIVVVGDDVALPGNSEPRGIAGTIFVIKVACAAADDGRPMKEVVKIAETASKSVVSYGVALEPCTIPGHTVDTERLGHNEYECGMGIHGEGGVEKQVFPKNAMSSFTSDVVTTICTHLDVALQEKLKQTSTCSALAVMVNNLGAVPTTEMLIVRKAVADFLFSKGAPVFNGQTYKSHMFEGLFMTSLQMVGISISCFMLPCDDGDMERLLHTSTAVDAWDCGFPLLPSSERRVIPAPSSRTSLEANKSTKRTGLDPGTKMNISAITASLLDAAEDLATLDRKTGDGDMGDTVKRACNRIRADLDSGAYSAAAGDPSHLFKLLAVSTGESMGGSSGGFTSIFLDTAAESFNKQPEYSWRAAFADATRAVMKAGGAQLGDRTLVDALKPAADVLAEGKPLQEAVQAAHTGYELTKSMTKAKHGRSSKVRSSELLSHGDPGAYAIYIILNALKNVARQ</sequence>
<dbReference type="Pfam" id="PF02733">
    <property type="entry name" value="Dak1"/>
    <property type="match status" value="1"/>
</dbReference>
<dbReference type="InterPro" id="IPR036117">
    <property type="entry name" value="DhaL_dom_sf"/>
</dbReference>
<gene>
    <name evidence="8" type="ORF">CHC_T00009570001</name>
</gene>
<dbReference type="InterPro" id="IPR004006">
    <property type="entry name" value="DhaK_dom"/>
</dbReference>
<dbReference type="Proteomes" id="UP000012073">
    <property type="component" value="Unassembled WGS sequence"/>
</dbReference>
<dbReference type="PROSITE" id="PS51481">
    <property type="entry name" value="DHAK"/>
    <property type="match status" value="1"/>
</dbReference>
<evidence type="ECO:0000256" key="2">
    <source>
        <dbReference type="ARBA" id="ARBA00022741"/>
    </source>
</evidence>
<dbReference type="GeneID" id="17323444"/>
<dbReference type="Gene3D" id="1.25.40.340">
    <property type="match status" value="1"/>
</dbReference>
<feature type="domain" description="DhaK" evidence="7">
    <location>
        <begin position="8"/>
        <end position="356"/>
    </location>
</feature>
<evidence type="ECO:0000256" key="1">
    <source>
        <dbReference type="ARBA" id="ARBA00022679"/>
    </source>
</evidence>
<dbReference type="Gene3D" id="3.30.1180.20">
    <property type="entry name" value="Dihydroxyacetone kinase, domain 2"/>
    <property type="match status" value="1"/>
</dbReference>
<evidence type="ECO:0000259" key="7">
    <source>
        <dbReference type="PROSITE" id="PS51481"/>
    </source>
</evidence>
<evidence type="ECO:0000259" key="6">
    <source>
        <dbReference type="PROSITE" id="PS51480"/>
    </source>
</evidence>
<keyword evidence="3 8" id="KW-0418">Kinase</keyword>
<dbReference type="GO" id="GO:0005829">
    <property type="term" value="C:cytosol"/>
    <property type="evidence" value="ECO:0007669"/>
    <property type="project" value="TreeGrafter"/>
</dbReference>
<dbReference type="PROSITE" id="PS51480">
    <property type="entry name" value="DHAL"/>
    <property type="match status" value="1"/>
</dbReference>
<dbReference type="SUPFAM" id="SSF101473">
    <property type="entry name" value="DhaL-like"/>
    <property type="match status" value="1"/>
</dbReference>
<dbReference type="Gramene" id="CDF35917">
    <property type="protein sequence ID" value="CDF35917"/>
    <property type="gene ID" value="CHC_T00009570001"/>
</dbReference>
<dbReference type="Gene3D" id="3.40.50.10440">
    <property type="entry name" value="Dihydroxyacetone kinase, domain 1"/>
    <property type="match status" value="1"/>
</dbReference>
<feature type="domain" description="DhaL" evidence="6">
    <location>
        <begin position="393"/>
        <end position="588"/>
    </location>
</feature>
<dbReference type="SUPFAM" id="SSF82549">
    <property type="entry name" value="DAK1/DegV-like"/>
    <property type="match status" value="1"/>
</dbReference>
<dbReference type="EMBL" id="HG001750">
    <property type="protein sequence ID" value="CDF35917.1"/>
    <property type="molecule type" value="Genomic_DNA"/>
</dbReference>
<evidence type="ECO:0000256" key="3">
    <source>
        <dbReference type="ARBA" id="ARBA00022777"/>
    </source>
</evidence>